<keyword evidence="9 11" id="KW-0472">Membrane</keyword>
<dbReference type="HAMAP" id="MF_01393">
    <property type="entry name" value="ATP_synth_a_bact"/>
    <property type="match status" value="1"/>
</dbReference>
<evidence type="ECO:0000256" key="6">
    <source>
        <dbReference type="ARBA" id="ARBA00022781"/>
    </source>
</evidence>
<evidence type="ECO:0000313" key="13">
    <source>
        <dbReference type="Proteomes" id="UP000606193"/>
    </source>
</evidence>
<evidence type="ECO:0000256" key="5">
    <source>
        <dbReference type="ARBA" id="ARBA00022692"/>
    </source>
</evidence>
<dbReference type="NCBIfam" id="NF004486">
    <property type="entry name" value="PRK05815.3-4"/>
    <property type="match status" value="1"/>
</dbReference>
<evidence type="ECO:0000256" key="3">
    <source>
        <dbReference type="ARBA" id="ARBA00022448"/>
    </source>
</evidence>
<feature type="transmembrane region" description="Helical" evidence="11">
    <location>
        <begin position="43"/>
        <end position="66"/>
    </location>
</feature>
<keyword evidence="8 11" id="KW-0406">Ion transport</keyword>
<evidence type="ECO:0000256" key="7">
    <source>
        <dbReference type="ARBA" id="ARBA00022989"/>
    </source>
</evidence>
<gene>
    <name evidence="11" type="primary">atpB</name>
    <name evidence="12" type="ORF">H8704_10000</name>
</gene>
<evidence type="ECO:0000256" key="9">
    <source>
        <dbReference type="ARBA" id="ARBA00023136"/>
    </source>
</evidence>
<feature type="transmembrane region" description="Helical" evidence="11">
    <location>
        <begin position="104"/>
        <end position="126"/>
    </location>
</feature>
<feature type="transmembrane region" description="Helical" evidence="11">
    <location>
        <begin position="222"/>
        <end position="241"/>
    </location>
</feature>
<comment type="subcellular location">
    <subcellularLocation>
        <location evidence="11">Cell membrane</location>
        <topology evidence="11">Multi-pass membrane protein</topology>
    </subcellularLocation>
    <subcellularLocation>
        <location evidence="1">Membrane</location>
        <topology evidence="1">Multi-pass membrane protein</topology>
    </subcellularLocation>
</comment>
<evidence type="ECO:0000256" key="1">
    <source>
        <dbReference type="ARBA" id="ARBA00004141"/>
    </source>
</evidence>
<dbReference type="InterPro" id="IPR035908">
    <property type="entry name" value="F0_ATP_A_sf"/>
</dbReference>
<evidence type="ECO:0000256" key="10">
    <source>
        <dbReference type="ARBA" id="ARBA00023310"/>
    </source>
</evidence>
<organism evidence="12 13">
    <name type="scientific">Jutongia huaianensis</name>
    <dbReference type="NCBI Taxonomy" id="2763668"/>
    <lineage>
        <taxon>Bacteria</taxon>
        <taxon>Bacillati</taxon>
        <taxon>Bacillota</taxon>
        <taxon>Clostridia</taxon>
        <taxon>Lachnospirales</taxon>
        <taxon>Lachnospiraceae</taxon>
        <taxon>Jutongia</taxon>
    </lineage>
</organism>
<dbReference type="Proteomes" id="UP000606193">
    <property type="component" value="Unassembled WGS sequence"/>
</dbReference>
<keyword evidence="5 11" id="KW-0812">Transmembrane</keyword>
<dbReference type="CDD" id="cd00310">
    <property type="entry name" value="ATP-synt_Fo_a_6"/>
    <property type="match status" value="1"/>
</dbReference>
<sequence>MKKVAKIWQRSGKEVSTTEELTKELLSELNCNTAFKIPVSGGIAVPESVVVTWLIMAVLIIVSILLTRNLSVEHPGKVQLALEAGYQTAQNFFGELLGEKGTAYLPYLISVLLYIAVANLIGLVGLKPPTKDMGVTAGMAIMSILIVEFAGIRAKGGKGWLKGFAEPIWIVAPINLLEVFTRPLSLCMRLFGNVLGSYVVMELIKLVVPAVLPAVFSCYFDIFDGLIQAFVFVFLTSLYIGEATAVE</sequence>
<evidence type="ECO:0000256" key="2">
    <source>
        <dbReference type="ARBA" id="ARBA00006810"/>
    </source>
</evidence>
<evidence type="ECO:0000313" key="12">
    <source>
        <dbReference type="EMBL" id="MBC8562951.1"/>
    </source>
</evidence>
<dbReference type="EMBL" id="JACRSX010000014">
    <property type="protein sequence ID" value="MBC8562951.1"/>
    <property type="molecule type" value="Genomic_DNA"/>
</dbReference>
<comment type="similarity">
    <text evidence="2 11">Belongs to the ATPase A chain family.</text>
</comment>
<accession>A0ABR7N2V7</accession>
<keyword evidence="6 11" id="KW-0375">Hydrogen ion transport</keyword>
<dbReference type="Pfam" id="PF00119">
    <property type="entry name" value="ATP-synt_A"/>
    <property type="match status" value="1"/>
</dbReference>
<dbReference type="PRINTS" id="PR00123">
    <property type="entry name" value="ATPASEA"/>
</dbReference>
<dbReference type="Gene3D" id="1.20.120.220">
    <property type="entry name" value="ATP synthase, F0 complex, subunit A"/>
    <property type="match status" value="1"/>
</dbReference>
<feature type="transmembrane region" description="Helical" evidence="11">
    <location>
        <begin position="133"/>
        <end position="152"/>
    </location>
</feature>
<protein>
    <recommendedName>
        <fullName evidence="11">ATP synthase subunit a</fullName>
    </recommendedName>
    <alternativeName>
        <fullName evidence="11">ATP synthase F0 sector subunit a</fullName>
    </alternativeName>
    <alternativeName>
        <fullName evidence="11">F-ATPase subunit 6</fullName>
    </alternativeName>
</protein>
<feature type="transmembrane region" description="Helical" evidence="11">
    <location>
        <begin position="193"/>
        <end position="216"/>
    </location>
</feature>
<name>A0ABR7N2V7_9FIRM</name>
<comment type="function">
    <text evidence="11">Key component of the proton channel; it plays a direct role in the translocation of protons across the membrane.</text>
</comment>
<comment type="caution">
    <text evidence="12">The sequence shown here is derived from an EMBL/GenBank/DDBJ whole genome shotgun (WGS) entry which is preliminary data.</text>
</comment>
<proteinExistence type="inferred from homology"/>
<keyword evidence="11" id="KW-1003">Cell membrane</keyword>
<keyword evidence="7 11" id="KW-1133">Transmembrane helix</keyword>
<evidence type="ECO:0000256" key="4">
    <source>
        <dbReference type="ARBA" id="ARBA00022547"/>
    </source>
</evidence>
<keyword evidence="10 11" id="KW-0066">ATP synthesis</keyword>
<dbReference type="PANTHER" id="PTHR42823">
    <property type="entry name" value="ATP SYNTHASE SUBUNIT A, CHLOROPLASTIC"/>
    <property type="match status" value="1"/>
</dbReference>
<keyword evidence="3 11" id="KW-0813">Transport</keyword>
<keyword evidence="13" id="KW-1185">Reference proteome</keyword>
<dbReference type="InterPro" id="IPR045082">
    <property type="entry name" value="ATP_syn_F0_a_bact/chloroplast"/>
</dbReference>
<reference evidence="12 13" key="1">
    <citation type="submission" date="2020-08" db="EMBL/GenBank/DDBJ databases">
        <title>Genome public.</title>
        <authorList>
            <person name="Liu C."/>
            <person name="Sun Q."/>
        </authorList>
    </citation>
    <scope>NUCLEOTIDE SEQUENCE [LARGE SCALE GENOMIC DNA]</scope>
    <source>
        <strain evidence="12 13">NSJ-37</strain>
    </source>
</reference>
<dbReference type="PANTHER" id="PTHR42823:SF3">
    <property type="entry name" value="ATP SYNTHASE SUBUNIT A, CHLOROPLASTIC"/>
    <property type="match status" value="1"/>
</dbReference>
<dbReference type="InterPro" id="IPR000568">
    <property type="entry name" value="ATP_synth_F0_asu"/>
</dbReference>
<dbReference type="SUPFAM" id="SSF81336">
    <property type="entry name" value="F1F0 ATP synthase subunit A"/>
    <property type="match status" value="1"/>
</dbReference>
<evidence type="ECO:0000256" key="8">
    <source>
        <dbReference type="ARBA" id="ARBA00023065"/>
    </source>
</evidence>
<evidence type="ECO:0000256" key="11">
    <source>
        <dbReference type="HAMAP-Rule" id="MF_01393"/>
    </source>
</evidence>
<keyword evidence="4 11" id="KW-0138">CF(0)</keyword>